<keyword evidence="2" id="KW-1133">Transmembrane helix</keyword>
<feature type="transmembrane region" description="Helical" evidence="2">
    <location>
        <begin position="204"/>
        <end position="224"/>
    </location>
</feature>
<feature type="transmembrane region" description="Helical" evidence="2">
    <location>
        <begin position="50"/>
        <end position="72"/>
    </location>
</feature>
<evidence type="ECO:0000256" key="2">
    <source>
        <dbReference type="SAM" id="Phobius"/>
    </source>
</evidence>
<dbReference type="InterPro" id="IPR045927">
    <property type="entry name" value="DUF6346"/>
</dbReference>
<reference evidence="3 4" key="1">
    <citation type="submission" date="2022-11" db="EMBL/GenBank/DDBJ databases">
        <title>Draft genome sequence of Saccharopolyspora sp. WRP15-2 isolated from rhizosphere soils of wild rice in Thailand.</title>
        <authorList>
            <person name="Duangmal K."/>
            <person name="Kammanee S."/>
            <person name="Muangham S."/>
        </authorList>
    </citation>
    <scope>NUCLEOTIDE SEQUENCE [LARGE SCALE GENOMIC DNA]</scope>
    <source>
        <strain evidence="3 4">WRP15-2</strain>
    </source>
</reference>
<evidence type="ECO:0000313" key="3">
    <source>
        <dbReference type="EMBL" id="MDA3629445.1"/>
    </source>
</evidence>
<feature type="transmembrane region" description="Helical" evidence="2">
    <location>
        <begin position="280"/>
        <end position="297"/>
    </location>
</feature>
<accession>A0ABT4V650</accession>
<gene>
    <name evidence="3" type="ORF">OU415_28720</name>
</gene>
<dbReference type="Proteomes" id="UP001210380">
    <property type="component" value="Unassembled WGS sequence"/>
</dbReference>
<proteinExistence type="predicted"/>
<feature type="transmembrane region" description="Helical" evidence="2">
    <location>
        <begin position="163"/>
        <end position="183"/>
    </location>
</feature>
<keyword evidence="2" id="KW-0472">Membrane</keyword>
<dbReference type="Pfam" id="PF19873">
    <property type="entry name" value="DUF6346"/>
    <property type="match status" value="1"/>
</dbReference>
<dbReference type="EMBL" id="JAQGLA010000067">
    <property type="protein sequence ID" value="MDA3629445.1"/>
    <property type="molecule type" value="Genomic_DNA"/>
</dbReference>
<evidence type="ECO:0000313" key="4">
    <source>
        <dbReference type="Proteomes" id="UP001210380"/>
    </source>
</evidence>
<dbReference type="RefSeq" id="WP_270952466.1">
    <property type="nucleotide sequence ID" value="NZ_JAQGLA010000067.1"/>
</dbReference>
<feature type="transmembrane region" description="Helical" evidence="2">
    <location>
        <begin position="303"/>
        <end position="322"/>
    </location>
</feature>
<comment type="caution">
    <text evidence="3">The sequence shown here is derived from an EMBL/GenBank/DDBJ whole genome shotgun (WGS) entry which is preliminary data.</text>
</comment>
<feature type="transmembrane region" description="Helical" evidence="2">
    <location>
        <begin position="230"/>
        <end position="251"/>
    </location>
</feature>
<keyword evidence="2" id="KW-0812">Transmembrane</keyword>
<keyword evidence="4" id="KW-1185">Reference proteome</keyword>
<organism evidence="3 4">
    <name type="scientific">Saccharopolyspora oryzae</name>
    <dbReference type="NCBI Taxonomy" id="2997343"/>
    <lineage>
        <taxon>Bacteria</taxon>
        <taxon>Bacillati</taxon>
        <taxon>Actinomycetota</taxon>
        <taxon>Actinomycetes</taxon>
        <taxon>Pseudonocardiales</taxon>
        <taxon>Pseudonocardiaceae</taxon>
        <taxon>Saccharopolyspora</taxon>
    </lineage>
</organism>
<feature type="region of interest" description="Disordered" evidence="1">
    <location>
        <begin position="1"/>
        <end position="28"/>
    </location>
</feature>
<protein>
    <submittedName>
        <fullName evidence="3">DUF6346 domain-containing protein</fullName>
    </submittedName>
</protein>
<name>A0ABT4V650_9PSEU</name>
<evidence type="ECO:0000256" key="1">
    <source>
        <dbReference type="SAM" id="MobiDB-lite"/>
    </source>
</evidence>
<sequence length="342" mass="36921">MGAKSAADAPDLKGEPARNPRTPPWREPWTSLPGVGRWADLPGQERFWRIAYVVSQVAVRGLLALVLLTVAANTGVLSSDGSVAKRGTALATHCESTGPVSRAGLGWYWACDAQITWSDGTETRKKFLNSELTPENETRPEPVVYRKVRNSADQIAVDKPMPFVGLGYALFIALVFATFYGVRIPGLPPMPAERRAERRRRVRLQWWQPLALPIGWGLVVAGGLGTASAATGRSVLVIVFGFVALIAGWFVSQGRRKYGVLEPKVLPPDQTRRFGKVGRLLVIFGCAAAVLSAVTAFPEWLNVISAVAVPLAVVAVGWRLSLVANRRSGGTDLAETASNRTS</sequence>